<evidence type="ECO:0000313" key="1">
    <source>
        <dbReference type="EMBL" id="CAE7793485.1"/>
    </source>
</evidence>
<feature type="non-terminal residue" evidence="1">
    <location>
        <position position="111"/>
    </location>
</feature>
<proteinExistence type="predicted"/>
<dbReference type="EMBL" id="CAJNJA010043415">
    <property type="protein sequence ID" value="CAE7793485.1"/>
    <property type="molecule type" value="Genomic_DNA"/>
</dbReference>
<dbReference type="Proteomes" id="UP000601435">
    <property type="component" value="Unassembled WGS sequence"/>
</dbReference>
<keyword evidence="2" id="KW-1185">Reference proteome</keyword>
<evidence type="ECO:0000313" key="2">
    <source>
        <dbReference type="Proteomes" id="UP000601435"/>
    </source>
</evidence>
<protein>
    <submittedName>
        <fullName evidence="1">Uncharacterized protein</fullName>
    </submittedName>
</protein>
<name>A0A812YS93_9DINO</name>
<gene>
    <name evidence="1" type="ORF">SNEC2469_LOCUS23331</name>
</gene>
<sequence length="111" mass="11987">MPEAVKMWSNWLSKGPPSGGPELPGAIKHIPKALDTTNMVAKAPTSASSPEAVASMTFGAPPTLLDDLSTSTLEVQSQKVWYRSGWKTTSPKVSIDLTLRRYRSAQEQEAS</sequence>
<accession>A0A812YS93</accession>
<dbReference type="AlphaFoldDB" id="A0A812YS93"/>
<reference evidence="1" key="1">
    <citation type="submission" date="2021-02" db="EMBL/GenBank/DDBJ databases">
        <authorList>
            <person name="Dougan E. K."/>
            <person name="Rhodes N."/>
            <person name="Thang M."/>
            <person name="Chan C."/>
        </authorList>
    </citation>
    <scope>NUCLEOTIDE SEQUENCE</scope>
</reference>
<comment type="caution">
    <text evidence="1">The sequence shown here is derived from an EMBL/GenBank/DDBJ whole genome shotgun (WGS) entry which is preliminary data.</text>
</comment>
<organism evidence="1 2">
    <name type="scientific">Symbiodinium necroappetens</name>
    <dbReference type="NCBI Taxonomy" id="1628268"/>
    <lineage>
        <taxon>Eukaryota</taxon>
        <taxon>Sar</taxon>
        <taxon>Alveolata</taxon>
        <taxon>Dinophyceae</taxon>
        <taxon>Suessiales</taxon>
        <taxon>Symbiodiniaceae</taxon>
        <taxon>Symbiodinium</taxon>
    </lineage>
</organism>